<keyword evidence="2" id="KW-1133">Transmembrane helix</keyword>
<feature type="compositionally biased region" description="Basic and acidic residues" evidence="1">
    <location>
        <begin position="515"/>
        <end position="558"/>
    </location>
</feature>
<feature type="compositionally biased region" description="Low complexity" evidence="1">
    <location>
        <begin position="13"/>
        <end position="25"/>
    </location>
</feature>
<keyword evidence="2" id="KW-0812">Transmembrane</keyword>
<evidence type="ECO:0000259" key="3">
    <source>
        <dbReference type="PROSITE" id="PS50228"/>
    </source>
</evidence>
<feature type="compositionally biased region" description="Basic and acidic residues" evidence="1">
    <location>
        <begin position="31"/>
        <end position="59"/>
    </location>
</feature>
<feature type="region of interest" description="Disordered" evidence="1">
    <location>
        <begin position="342"/>
        <end position="364"/>
    </location>
</feature>
<evidence type="ECO:0000256" key="1">
    <source>
        <dbReference type="SAM" id="MobiDB-lite"/>
    </source>
</evidence>
<gene>
    <name evidence="4" type="ORF">niasHT_015498</name>
</gene>
<keyword evidence="2" id="KW-0472">Membrane</keyword>
<feature type="domain" description="SUEL-type lectin" evidence="3">
    <location>
        <begin position="187"/>
        <end position="301"/>
    </location>
</feature>
<feature type="compositionally biased region" description="Basic and acidic residues" evidence="1">
    <location>
        <begin position="73"/>
        <end position="104"/>
    </location>
</feature>
<dbReference type="Proteomes" id="UP001620626">
    <property type="component" value="Unassembled WGS sequence"/>
</dbReference>
<evidence type="ECO:0000313" key="4">
    <source>
        <dbReference type="EMBL" id="KAL3108576.1"/>
    </source>
</evidence>
<feature type="region of interest" description="Disordered" evidence="1">
    <location>
        <begin position="492"/>
        <end position="560"/>
    </location>
</feature>
<comment type="caution">
    <text evidence="4">The sequence shown here is derived from an EMBL/GenBank/DDBJ whole genome shotgun (WGS) entry which is preliminary data.</text>
</comment>
<accession>A0ABD2L084</accession>
<keyword evidence="5" id="KW-1185">Reference proteome</keyword>
<sequence>MATSYSTPQSNTAADLIAPLAPLLDSMIFGKRREEKKREEKRREEEKRRKEMRKEEKKRREEKRRERKRREEKKREEKGREEKKREEKRPIDRGRRKGKEKEKCSSSIITRPQTATKAMSAILSAPLFPIGTPLFLLLLLRRLFIVSVLLLPCLGPILTVAAHQELANPELLEALLAESLRLNHVKACEGERVLLHCPRNTHISVQNTFYGRLVPSQELCPVGTVRAEGQRQKMANGGGTEAAQRQTVEDTSCDLGEAHSRVLELCRGKRKCRLLVRPEFFGDRDPCPGTSKYLQIGYKCSPENFEDQNFCEGQHAQLGCKTGRRLSIYSANYGRTTNGQAMHCSRTAKRRNSEEEEESEEEKQSIVREDCVSDVLPQLARRCHAQPSCTFPVDDRFLGNPCPRALSKYLSVIFVCINDEVFSEAALFGRLEKMAELEKELDRLRHLHQNRSSPFGQSHAASSLPGTAFAPSSQQFFHHPLMSRHPLISDQWDSAEEGEESTDYGIEEGGAVQKLGDERREDNAKMGRRDGTEGQRRQTEEEEEKHRQEGEDGTEQRGHNSVWQTLLTHLNADEKSHAPFVILLLLSLFVIFTLSLCLLILCQHRRRERRSKCRNQRQTCRRAFDQEFQRQNSLLLAARGKERRPMGSAKCELGLLLAAGESSNASPVYVDSSDGSNHRLLDTSAPAFPPHFPPPMASADIYHECYLPCGSLSSFGGYYSRFDEQQQRMGTALSGHSSARKGTTNLRFLS</sequence>
<dbReference type="CDD" id="cd22828">
    <property type="entry name" value="Gal_Rha_Lectin_EVA1_EVA1C_rpt1"/>
    <property type="match status" value="1"/>
</dbReference>
<reference evidence="4 5" key="1">
    <citation type="submission" date="2024-10" db="EMBL/GenBank/DDBJ databases">
        <authorList>
            <person name="Kim D."/>
        </authorList>
    </citation>
    <scope>NUCLEOTIDE SEQUENCE [LARGE SCALE GENOMIC DNA]</scope>
    <source>
        <strain evidence="4">BH-2024</strain>
    </source>
</reference>
<feature type="domain" description="SUEL-type lectin" evidence="3">
    <location>
        <begin position="310"/>
        <end position="417"/>
    </location>
</feature>
<evidence type="ECO:0000313" key="5">
    <source>
        <dbReference type="Proteomes" id="UP001620626"/>
    </source>
</evidence>
<dbReference type="InterPro" id="IPR043159">
    <property type="entry name" value="Lectin_gal-bd_sf"/>
</dbReference>
<feature type="compositionally biased region" description="Acidic residues" evidence="1">
    <location>
        <begin position="493"/>
        <end position="506"/>
    </location>
</feature>
<dbReference type="CDD" id="cd22829">
    <property type="entry name" value="Gal_Rha_Lectin_EVA1_EVA1C_rpt2"/>
    <property type="match status" value="1"/>
</dbReference>
<dbReference type="PANTHER" id="PTHR46780">
    <property type="entry name" value="PROTEIN EVA-1"/>
    <property type="match status" value="1"/>
</dbReference>
<dbReference type="AlphaFoldDB" id="A0ABD2L084"/>
<dbReference type="EMBL" id="JBICBT010000590">
    <property type="protein sequence ID" value="KAL3108576.1"/>
    <property type="molecule type" value="Genomic_DNA"/>
</dbReference>
<dbReference type="InterPro" id="IPR000922">
    <property type="entry name" value="Lectin_gal-bd_dom"/>
</dbReference>
<feature type="region of interest" description="Disordered" evidence="1">
    <location>
        <begin position="451"/>
        <end position="471"/>
    </location>
</feature>
<feature type="region of interest" description="Disordered" evidence="1">
    <location>
        <begin position="1"/>
        <end position="108"/>
    </location>
</feature>
<feature type="compositionally biased region" description="Basic residues" evidence="1">
    <location>
        <begin position="60"/>
        <end position="72"/>
    </location>
</feature>
<feature type="transmembrane region" description="Helical" evidence="2">
    <location>
        <begin position="118"/>
        <end position="138"/>
    </location>
</feature>
<dbReference type="Gene3D" id="2.60.120.740">
    <property type="match status" value="2"/>
</dbReference>
<dbReference type="PROSITE" id="PS50228">
    <property type="entry name" value="SUEL_LECTIN"/>
    <property type="match status" value="2"/>
</dbReference>
<feature type="transmembrane region" description="Helical" evidence="2">
    <location>
        <begin position="580"/>
        <end position="602"/>
    </location>
</feature>
<dbReference type="Pfam" id="PF02140">
    <property type="entry name" value="SUEL_Lectin"/>
    <property type="match status" value="2"/>
</dbReference>
<organism evidence="4 5">
    <name type="scientific">Heterodera trifolii</name>
    <dbReference type="NCBI Taxonomy" id="157864"/>
    <lineage>
        <taxon>Eukaryota</taxon>
        <taxon>Metazoa</taxon>
        <taxon>Ecdysozoa</taxon>
        <taxon>Nematoda</taxon>
        <taxon>Chromadorea</taxon>
        <taxon>Rhabditida</taxon>
        <taxon>Tylenchina</taxon>
        <taxon>Tylenchomorpha</taxon>
        <taxon>Tylenchoidea</taxon>
        <taxon>Heteroderidae</taxon>
        <taxon>Heteroderinae</taxon>
        <taxon>Heterodera</taxon>
    </lineage>
</organism>
<proteinExistence type="predicted"/>
<feature type="compositionally biased region" description="Polar residues" evidence="1">
    <location>
        <begin position="734"/>
        <end position="750"/>
    </location>
</feature>
<protein>
    <recommendedName>
        <fullName evidence="3">SUEL-type lectin domain-containing protein</fullName>
    </recommendedName>
</protein>
<evidence type="ECO:0000256" key="2">
    <source>
        <dbReference type="SAM" id="Phobius"/>
    </source>
</evidence>
<feature type="region of interest" description="Disordered" evidence="1">
    <location>
        <begin position="730"/>
        <end position="750"/>
    </location>
</feature>
<feature type="compositionally biased region" description="Polar residues" evidence="1">
    <location>
        <begin position="1"/>
        <end position="12"/>
    </location>
</feature>
<name>A0ABD2L084_9BILA</name>